<dbReference type="PANTHER" id="PTHR37984:SF8">
    <property type="entry name" value="CCHC-TYPE DOMAIN-CONTAINING PROTEIN"/>
    <property type="match status" value="1"/>
</dbReference>
<dbReference type="InterPro" id="IPR043502">
    <property type="entry name" value="DNA/RNA_pol_sf"/>
</dbReference>
<dbReference type="InterPro" id="IPR036397">
    <property type="entry name" value="RNaseH_sf"/>
</dbReference>
<dbReference type="Gene3D" id="3.10.20.370">
    <property type="match status" value="1"/>
</dbReference>
<dbReference type="InterPro" id="IPR041577">
    <property type="entry name" value="RT_RNaseH_2"/>
</dbReference>
<dbReference type="EMBL" id="CACRXK020007914">
    <property type="protein sequence ID" value="CAB4013509.1"/>
    <property type="molecule type" value="Genomic_DNA"/>
</dbReference>
<dbReference type="SUPFAM" id="SSF56672">
    <property type="entry name" value="DNA/RNA polymerases"/>
    <property type="match status" value="1"/>
</dbReference>
<name>A0A7D9IU66_PARCT</name>
<reference evidence="1" key="1">
    <citation type="submission" date="2020-04" db="EMBL/GenBank/DDBJ databases">
        <authorList>
            <person name="Alioto T."/>
            <person name="Alioto T."/>
            <person name="Gomez Garrido J."/>
        </authorList>
    </citation>
    <scope>NUCLEOTIDE SEQUENCE</scope>
    <source>
        <strain evidence="1">A484AB</strain>
    </source>
</reference>
<dbReference type="Gene3D" id="1.10.340.70">
    <property type="match status" value="1"/>
</dbReference>
<dbReference type="GO" id="GO:0015074">
    <property type="term" value="P:DNA integration"/>
    <property type="evidence" value="ECO:0007669"/>
    <property type="project" value="InterPro"/>
</dbReference>
<dbReference type="FunFam" id="3.30.420.10:FF:000063">
    <property type="entry name" value="Retrovirus-related Pol polyprotein from transposon 297-like Protein"/>
    <property type="match status" value="1"/>
</dbReference>
<dbReference type="PANTHER" id="PTHR37984">
    <property type="entry name" value="PROTEIN CBG26694"/>
    <property type="match status" value="1"/>
</dbReference>
<comment type="caution">
    <text evidence="1">The sequence shown here is derived from an EMBL/GenBank/DDBJ whole genome shotgun (WGS) entry which is preliminary data.</text>
</comment>
<dbReference type="FunFam" id="3.30.70.270:FF:000026">
    <property type="entry name" value="Transposon Ty3-G Gag-Pol polyprotein"/>
    <property type="match status" value="1"/>
</dbReference>
<dbReference type="CDD" id="cd09274">
    <property type="entry name" value="RNase_HI_RT_Ty3"/>
    <property type="match status" value="1"/>
</dbReference>
<dbReference type="Pfam" id="PF17921">
    <property type="entry name" value="Integrase_H2C2"/>
    <property type="match status" value="1"/>
</dbReference>
<dbReference type="InterPro" id="IPR001584">
    <property type="entry name" value="Integrase_cat-core"/>
</dbReference>
<organism evidence="1 2">
    <name type="scientific">Paramuricea clavata</name>
    <name type="common">Red gorgonian</name>
    <name type="synonym">Violescent sea-whip</name>
    <dbReference type="NCBI Taxonomy" id="317549"/>
    <lineage>
        <taxon>Eukaryota</taxon>
        <taxon>Metazoa</taxon>
        <taxon>Cnidaria</taxon>
        <taxon>Anthozoa</taxon>
        <taxon>Octocorallia</taxon>
        <taxon>Malacalcyonacea</taxon>
        <taxon>Plexauridae</taxon>
        <taxon>Paramuricea</taxon>
    </lineage>
</organism>
<proteinExistence type="predicted"/>
<dbReference type="InterPro" id="IPR041588">
    <property type="entry name" value="Integrase_H2C2"/>
</dbReference>
<dbReference type="FunFam" id="1.10.340.70:FF:000003">
    <property type="entry name" value="Protein CBG25708"/>
    <property type="match status" value="1"/>
</dbReference>
<protein>
    <submittedName>
        <fullName evidence="1">Transposon Ty3-G Gag-Pol poly</fullName>
    </submittedName>
</protein>
<dbReference type="SUPFAM" id="SSF53098">
    <property type="entry name" value="Ribonuclease H-like"/>
    <property type="match status" value="1"/>
</dbReference>
<dbReference type="InterPro" id="IPR050951">
    <property type="entry name" value="Retrovirus_Pol_polyprotein"/>
</dbReference>
<dbReference type="GO" id="GO:0003676">
    <property type="term" value="F:nucleic acid binding"/>
    <property type="evidence" value="ECO:0007669"/>
    <property type="project" value="InterPro"/>
</dbReference>
<evidence type="ECO:0000313" key="1">
    <source>
        <dbReference type="EMBL" id="CAB4013509.1"/>
    </source>
</evidence>
<dbReference type="Gene3D" id="3.30.70.270">
    <property type="match status" value="2"/>
</dbReference>
<dbReference type="Pfam" id="PF17919">
    <property type="entry name" value="RT_RNaseH_2"/>
    <property type="match status" value="1"/>
</dbReference>
<keyword evidence="2" id="KW-1185">Reference proteome</keyword>
<gene>
    <name evidence="1" type="ORF">PACLA_8A079106</name>
</gene>
<dbReference type="AlphaFoldDB" id="A0A7D9IU66"/>
<dbReference type="Gene3D" id="3.30.420.10">
    <property type="entry name" value="Ribonuclease H-like superfamily/Ribonuclease H"/>
    <property type="match status" value="1"/>
</dbReference>
<dbReference type="FunFam" id="3.10.20.370:FF:000001">
    <property type="entry name" value="Retrovirus-related Pol polyprotein from transposon 17.6-like protein"/>
    <property type="match status" value="1"/>
</dbReference>
<dbReference type="InterPro" id="IPR012337">
    <property type="entry name" value="RNaseH-like_sf"/>
</dbReference>
<sequence>MQEAVADHDRKLKELFDLCRAKHIKLNPNKIELKKTSMPYIGHILTFDGVQADPAKVQAILEMKQPTDVAGVRRILGTVNYLAKFLPHLSQVSEPLRQLTKKNQPFDWDKSHETAFTQIKKLITEPPVLKYYESTKPLIIQCDASDHGLGAALIQEGKPVAFASRALTHAEKQYAQIEKELLAIVYGTERFHQYTCGRPVTVESDHKPLEVIHQKPLSAAPRRLQKMMMRLHEYDLTIVYKKGSEMLLADTLSRHHLDNSTDEARSVNSDLDQVDSLEEINEILNCETTTIFQDHTTKDQDLQQVKSFIQSGWPESSKDLSPAITPITPYFHLRDELTTHEGLVFRGDRVVIPKSLRKQVLNELHAAHQGIASTSRLARATVYWPHLNQELKDHISHCITCDTFNSKQPKEPLIPHEIPKRAWAKFGCDIFEFEKKSYLVTVDYYSNFFEVDRLEKLTSLAVIKKLKPHFARFGIPNTLVTNNGPQFISDDFRDFSMKYQFEHITTSPYHHQSNGKAESAVKQAKRIIRTCKSSNDDIYLALLAHRNTPQTTHETSLTAVQRLSCPSRRSCSNRR</sequence>
<dbReference type="InterPro" id="IPR043128">
    <property type="entry name" value="Rev_trsase/Diguanyl_cyclase"/>
</dbReference>
<evidence type="ECO:0000313" key="2">
    <source>
        <dbReference type="Proteomes" id="UP001152795"/>
    </source>
</evidence>
<accession>A0A7D9IU66</accession>
<dbReference type="Proteomes" id="UP001152795">
    <property type="component" value="Unassembled WGS sequence"/>
</dbReference>
<dbReference type="PROSITE" id="PS50994">
    <property type="entry name" value="INTEGRASE"/>
    <property type="match status" value="1"/>
</dbReference>
<dbReference type="OrthoDB" id="5988588at2759"/>
<dbReference type="Pfam" id="PF00665">
    <property type="entry name" value="rve"/>
    <property type="match status" value="1"/>
</dbReference>